<dbReference type="PANTHER" id="PTHR22916:SF3">
    <property type="entry name" value="UDP-GLCNAC:BETAGAL BETA-1,3-N-ACETYLGLUCOSAMINYLTRANSFERASE-LIKE PROTEIN 1"/>
    <property type="match status" value="1"/>
</dbReference>
<dbReference type="InterPro" id="IPR029044">
    <property type="entry name" value="Nucleotide-diphossugar_trans"/>
</dbReference>
<keyword evidence="1" id="KW-1133">Transmembrane helix</keyword>
<proteinExistence type="predicted"/>
<evidence type="ECO:0000256" key="1">
    <source>
        <dbReference type="SAM" id="Phobius"/>
    </source>
</evidence>
<protein>
    <recommendedName>
        <fullName evidence="2">Glycosyltransferase 2-like domain-containing protein</fullName>
    </recommendedName>
</protein>
<name>A0A328Q979_9EURY</name>
<dbReference type="Proteomes" id="UP000248557">
    <property type="component" value="Unassembled WGS sequence"/>
</dbReference>
<sequence length="355" mass="41046">MIEEKMEIILITYNRSKYLDNTLNQFLNSPFKNCKFTVLDNCSPDNTPEICAKYEKLFPNMHIVRHSTNIGGNANILRAVETSESKYTWILGDDDNYDFSTVDDVIDAVVSDKYDFIYVTSCLLPTNKKNPSDKSLNDILEEENNITSTNKTSSREIHVRELIDIMKGKYFMDMAFISAYIFRTDSYDSNTLIQAYDNVPNFFPQFAFISKSVDENYYVYKSKNDIIIQGDNPDTDSEHTYTFTKFYDGWLNSALMLKDDNIRRICYQNLDNHSLTTNYYIIVVLVAIMVDKATGRPNIKNNVLSLISVLYKLTGWIKGFLISILILLVYVVPSGIYARLYKPVYEKQQEKLGKN</sequence>
<evidence type="ECO:0000259" key="2">
    <source>
        <dbReference type="Pfam" id="PF00535"/>
    </source>
</evidence>
<dbReference type="AlphaFoldDB" id="A0A328Q979"/>
<feature type="domain" description="Glycosyltransferase 2-like" evidence="2">
    <location>
        <begin position="8"/>
        <end position="120"/>
    </location>
</feature>
<gene>
    <name evidence="3" type="ORF">CA615_02585</name>
</gene>
<dbReference type="CDD" id="cd00761">
    <property type="entry name" value="Glyco_tranf_GTA_type"/>
    <property type="match status" value="1"/>
</dbReference>
<comment type="caution">
    <text evidence="3">The sequence shown here is derived from an EMBL/GenBank/DDBJ whole genome shotgun (WGS) entry which is preliminary data.</text>
</comment>
<evidence type="ECO:0000313" key="3">
    <source>
        <dbReference type="EMBL" id="RAP03399.1"/>
    </source>
</evidence>
<reference evidence="3 4" key="1">
    <citation type="submission" date="2017-05" db="EMBL/GenBank/DDBJ databases">
        <title>Host range expansion of the Methanosphaera genus to humans and monogastric animals involves recent and extensive reduction in genome content.</title>
        <authorList>
            <person name="Hoedt E.C."/>
            <person name="Volmer J.G."/>
            <person name="Parks D.H."/>
            <person name="Rosewarne C.P."/>
            <person name="Denman S.E."/>
            <person name="Mcsweeney C.S."/>
            <person name="O Cuiv P."/>
            <person name="Hugenholtz P."/>
            <person name="Tyson G.W."/>
            <person name="Morrison M."/>
        </authorList>
    </citation>
    <scope>NUCLEOTIDE SEQUENCE [LARGE SCALE GENOMIC DNA]</scope>
    <source>
        <strain evidence="3 4">PA5</strain>
    </source>
</reference>
<keyword evidence="1" id="KW-0812">Transmembrane</keyword>
<keyword evidence="1" id="KW-0472">Membrane</keyword>
<dbReference type="SUPFAM" id="SSF53448">
    <property type="entry name" value="Nucleotide-diphospho-sugar transferases"/>
    <property type="match status" value="1"/>
</dbReference>
<dbReference type="RefSeq" id="WP_011406137.1">
    <property type="nucleotide sequence ID" value="NZ_CAUHHK010000001.1"/>
</dbReference>
<dbReference type="GO" id="GO:0016758">
    <property type="term" value="F:hexosyltransferase activity"/>
    <property type="evidence" value="ECO:0007669"/>
    <property type="project" value="UniProtKB-ARBA"/>
</dbReference>
<dbReference type="InterPro" id="IPR001173">
    <property type="entry name" value="Glyco_trans_2-like"/>
</dbReference>
<dbReference type="EMBL" id="NGJK01000026">
    <property type="protein sequence ID" value="RAP03399.1"/>
    <property type="molecule type" value="Genomic_DNA"/>
</dbReference>
<dbReference type="GeneID" id="25392664"/>
<dbReference type="Gene3D" id="3.90.550.10">
    <property type="entry name" value="Spore Coat Polysaccharide Biosynthesis Protein SpsA, Chain A"/>
    <property type="match status" value="1"/>
</dbReference>
<evidence type="ECO:0000313" key="4">
    <source>
        <dbReference type="Proteomes" id="UP000248557"/>
    </source>
</evidence>
<organism evidence="3 4">
    <name type="scientific">Methanosphaera stadtmanae</name>
    <dbReference type="NCBI Taxonomy" id="2317"/>
    <lineage>
        <taxon>Archaea</taxon>
        <taxon>Methanobacteriati</taxon>
        <taxon>Methanobacteriota</taxon>
        <taxon>Methanomada group</taxon>
        <taxon>Methanobacteria</taxon>
        <taxon>Methanobacteriales</taxon>
        <taxon>Methanobacteriaceae</taxon>
        <taxon>Methanosphaera</taxon>
    </lineage>
</organism>
<feature type="transmembrane region" description="Helical" evidence="1">
    <location>
        <begin position="315"/>
        <end position="338"/>
    </location>
</feature>
<dbReference type="Pfam" id="PF00535">
    <property type="entry name" value="Glycos_transf_2"/>
    <property type="match status" value="1"/>
</dbReference>
<accession>A0A328Q979</accession>
<dbReference type="PANTHER" id="PTHR22916">
    <property type="entry name" value="GLYCOSYLTRANSFERASE"/>
    <property type="match status" value="1"/>
</dbReference>